<dbReference type="EMBL" id="LAZR01016719">
    <property type="protein sequence ID" value="KKM03288.1"/>
    <property type="molecule type" value="Genomic_DNA"/>
</dbReference>
<proteinExistence type="predicted"/>
<comment type="caution">
    <text evidence="1">The sequence shown here is derived from an EMBL/GenBank/DDBJ whole genome shotgun (WGS) entry which is preliminary data.</text>
</comment>
<name>A0A0F9JWL8_9ZZZZ</name>
<accession>A0A0F9JWL8</accession>
<sequence length="61" mass="7109">IDKLMTFLDANGAVIWKEKELPKYQSSRLDGSSIAQFEMKALDKAQQDMLKWHKDSIKRLI</sequence>
<gene>
    <name evidence="1" type="ORF">LCGC14_1776010</name>
</gene>
<organism evidence="1">
    <name type="scientific">marine sediment metagenome</name>
    <dbReference type="NCBI Taxonomy" id="412755"/>
    <lineage>
        <taxon>unclassified sequences</taxon>
        <taxon>metagenomes</taxon>
        <taxon>ecological metagenomes</taxon>
    </lineage>
</organism>
<feature type="non-terminal residue" evidence="1">
    <location>
        <position position="1"/>
    </location>
</feature>
<dbReference type="AlphaFoldDB" id="A0A0F9JWL8"/>
<evidence type="ECO:0000313" key="1">
    <source>
        <dbReference type="EMBL" id="KKM03288.1"/>
    </source>
</evidence>
<protein>
    <submittedName>
        <fullName evidence="1">Uncharacterized protein</fullName>
    </submittedName>
</protein>
<reference evidence="1" key="1">
    <citation type="journal article" date="2015" name="Nature">
        <title>Complex archaea that bridge the gap between prokaryotes and eukaryotes.</title>
        <authorList>
            <person name="Spang A."/>
            <person name="Saw J.H."/>
            <person name="Jorgensen S.L."/>
            <person name="Zaremba-Niedzwiedzka K."/>
            <person name="Martijn J."/>
            <person name="Lind A.E."/>
            <person name="van Eijk R."/>
            <person name="Schleper C."/>
            <person name="Guy L."/>
            <person name="Ettema T.J."/>
        </authorList>
    </citation>
    <scope>NUCLEOTIDE SEQUENCE</scope>
</reference>